<dbReference type="Gene3D" id="3.90.70.200">
    <property type="entry name" value="Plus-3 domain"/>
    <property type="match status" value="1"/>
</dbReference>
<dbReference type="RefSeq" id="XP_064698917.1">
    <property type="nucleotide sequence ID" value="XM_064833956.1"/>
</dbReference>
<proteinExistence type="predicted"/>
<feature type="compositionally biased region" description="Basic and acidic residues" evidence="1">
    <location>
        <begin position="250"/>
        <end position="264"/>
    </location>
</feature>
<dbReference type="Proteomes" id="UP001274830">
    <property type="component" value="Unassembled WGS sequence"/>
</dbReference>
<feature type="compositionally biased region" description="Polar residues" evidence="1">
    <location>
        <begin position="469"/>
        <end position="478"/>
    </location>
</feature>
<organism evidence="3 4">
    <name type="scientific">Recurvomyces mirabilis</name>
    <dbReference type="NCBI Taxonomy" id="574656"/>
    <lineage>
        <taxon>Eukaryota</taxon>
        <taxon>Fungi</taxon>
        <taxon>Dikarya</taxon>
        <taxon>Ascomycota</taxon>
        <taxon>Pezizomycotina</taxon>
        <taxon>Dothideomycetes</taxon>
        <taxon>Dothideomycetidae</taxon>
        <taxon>Mycosphaerellales</taxon>
        <taxon>Teratosphaeriaceae</taxon>
        <taxon>Recurvomyces</taxon>
    </lineage>
</organism>
<dbReference type="GO" id="GO:0003677">
    <property type="term" value="F:DNA binding"/>
    <property type="evidence" value="ECO:0007669"/>
    <property type="project" value="InterPro"/>
</dbReference>
<feature type="compositionally biased region" description="Polar residues" evidence="1">
    <location>
        <begin position="581"/>
        <end position="593"/>
    </location>
</feature>
<dbReference type="Pfam" id="PF03126">
    <property type="entry name" value="Plus-3"/>
    <property type="match status" value="1"/>
</dbReference>
<feature type="compositionally biased region" description="Basic and acidic residues" evidence="1">
    <location>
        <begin position="184"/>
        <end position="239"/>
    </location>
</feature>
<feature type="region of interest" description="Disordered" evidence="1">
    <location>
        <begin position="164"/>
        <end position="264"/>
    </location>
</feature>
<keyword evidence="4" id="KW-1185">Reference proteome</keyword>
<sequence length="640" mass="69798">MSAEDLDAELLGMVGGESDDEGEEADQTQAFVEARSPTPEARETVEKAEEPARRTKGVAQKVKGRRKKARKQESEDEDDLGGDSPSPEASLGSGGMHDSDGEIDAPGSPEDEETPLYPLDNKYRSAQDREDILALPELERESILAERAAEQLKRTQDLQLKRALAAAQTANKNKRKAAAAELDDGGRRTRPKAEKTHTALDDYKRARELKGTDRGRQEAGRGRRDERSPSAAGSDRDADGESEVEWAEPSSDRRGHDRDRDREEVRAELRDFDRCRVGRTGFAKMCFYPGFEDAIVGCFARVSIGPDRHTGQNMYRMAQIKRFTEGKPYQLEHSTGKRFQTDNYAVVAQGAAERPWPFSACSDGRITDQEFDRYMATLKKENVRVPSRKYLEARLDAIHGLLNINWTDEMIGKKLANQRTMEKKFDPANQARVKREKIHKRKLEAEESGDADEVVRCDAELAALENNAQNSSTTNNHAVNGAGIKASPAKKPPTNINSAQEHLAKLNMKNRGKNVQEIRKALLEEKRKLALSRGTAAAEAKAKITAELAKQEAEAATAAKKLLSVPGKEEMSDLFGDSDVSRSVTPVPQGSTPKRSRAGTPSAGTLGSGGGGGGGGGGGTGVEEGEECACAWGDPEEGVG</sequence>
<dbReference type="SMART" id="SM00719">
    <property type="entry name" value="Plus3"/>
    <property type="match status" value="1"/>
</dbReference>
<dbReference type="SUPFAM" id="SSF159042">
    <property type="entry name" value="Plus3-like"/>
    <property type="match status" value="1"/>
</dbReference>
<feature type="domain" description="Plus3" evidence="2">
    <location>
        <begin position="266"/>
        <end position="403"/>
    </location>
</feature>
<evidence type="ECO:0000313" key="4">
    <source>
        <dbReference type="Proteomes" id="UP001274830"/>
    </source>
</evidence>
<dbReference type="InterPro" id="IPR004343">
    <property type="entry name" value="Plus-3_dom"/>
</dbReference>
<protein>
    <submittedName>
        <fullName evidence="3">RNA polymerase-associated protein rtf1</fullName>
    </submittedName>
</protein>
<name>A0AAE1C5N1_9PEZI</name>
<dbReference type="GeneID" id="89958485"/>
<dbReference type="FunFam" id="3.90.70.200:FF:000005">
    <property type="entry name" value="Related to Pol II transcription elongation factor"/>
    <property type="match status" value="1"/>
</dbReference>
<feature type="compositionally biased region" description="Basic and acidic residues" evidence="1">
    <location>
        <begin position="40"/>
        <end position="53"/>
    </location>
</feature>
<feature type="compositionally biased region" description="Gly residues" evidence="1">
    <location>
        <begin position="606"/>
        <end position="622"/>
    </location>
</feature>
<feature type="region of interest" description="Disordered" evidence="1">
    <location>
        <begin position="466"/>
        <end position="496"/>
    </location>
</feature>
<dbReference type="EMBL" id="JAUTXT010000003">
    <property type="protein sequence ID" value="KAK3679019.1"/>
    <property type="molecule type" value="Genomic_DNA"/>
</dbReference>
<evidence type="ECO:0000313" key="3">
    <source>
        <dbReference type="EMBL" id="KAK3679019.1"/>
    </source>
</evidence>
<accession>A0AAE1C5N1</accession>
<dbReference type="PROSITE" id="PS51360">
    <property type="entry name" value="PLUS3"/>
    <property type="match status" value="1"/>
</dbReference>
<comment type="caution">
    <text evidence="3">The sequence shown here is derived from an EMBL/GenBank/DDBJ whole genome shotgun (WGS) entry which is preliminary data.</text>
</comment>
<reference evidence="3" key="1">
    <citation type="submission" date="2023-07" db="EMBL/GenBank/DDBJ databases">
        <title>Black Yeasts Isolated from many extreme environments.</title>
        <authorList>
            <person name="Coleine C."/>
            <person name="Stajich J.E."/>
            <person name="Selbmann L."/>
        </authorList>
    </citation>
    <scope>NUCLEOTIDE SEQUENCE</scope>
    <source>
        <strain evidence="3">CCFEE 5485</strain>
    </source>
</reference>
<evidence type="ECO:0000259" key="2">
    <source>
        <dbReference type="PROSITE" id="PS51360"/>
    </source>
</evidence>
<feature type="region of interest" description="Disordered" evidence="1">
    <location>
        <begin position="568"/>
        <end position="640"/>
    </location>
</feature>
<feature type="compositionally biased region" description="Acidic residues" evidence="1">
    <location>
        <begin position="17"/>
        <end position="26"/>
    </location>
</feature>
<dbReference type="InterPro" id="IPR036128">
    <property type="entry name" value="Plus3-like_sf"/>
</dbReference>
<feature type="region of interest" description="Disordered" evidence="1">
    <location>
        <begin position="1"/>
        <end position="125"/>
    </location>
</feature>
<dbReference type="AlphaFoldDB" id="A0AAE1C5N1"/>
<evidence type="ECO:0000256" key="1">
    <source>
        <dbReference type="SAM" id="MobiDB-lite"/>
    </source>
</evidence>
<gene>
    <name evidence="3" type="primary">RTF1</name>
    <name evidence="3" type="ORF">LTR78_001472</name>
</gene>